<keyword evidence="5" id="KW-1185">Reference proteome</keyword>
<gene>
    <name evidence="4" type="ORF">DLM77_20930</name>
</gene>
<keyword evidence="2" id="KW-0233">DNA recombination</keyword>
<evidence type="ECO:0000256" key="2">
    <source>
        <dbReference type="ARBA" id="ARBA00023172"/>
    </source>
</evidence>
<evidence type="ECO:0000313" key="5">
    <source>
        <dbReference type="Proteomes" id="UP000285569"/>
    </source>
</evidence>
<reference evidence="4 5" key="2">
    <citation type="journal article" date="2020" name="Int. J. Syst. Evol. Microbiol.">
        <title>Leptospira yasudae sp. nov. and Leptospira stimsonii sp. nov., two new species of the pathogenic group isolated from environmental sources.</title>
        <authorList>
            <person name="Casanovas-Massana A."/>
            <person name="Hamond C."/>
            <person name="Santos L.A."/>
            <person name="de Oliveira D."/>
            <person name="Hacker K.P."/>
            <person name="Balassiano I."/>
            <person name="Costa F."/>
            <person name="Medeiros M.A."/>
            <person name="Reis M.G."/>
            <person name="Ko A.I."/>
            <person name="Wunder E.A."/>
        </authorList>
    </citation>
    <scope>NUCLEOTIDE SEQUENCE [LARGE SCALE GENOMIC DNA]</scope>
    <source>
        <strain evidence="4 5">B21</strain>
    </source>
</reference>
<accession>A0ABX9LY26</accession>
<dbReference type="SUPFAM" id="SSF56349">
    <property type="entry name" value="DNA breaking-rejoining enzymes"/>
    <property type="match status" value="1"/>
</dbReference>
<evidence type="ECO:0000259" key="3">
    <source>
        <dbReference type="PROSITE" id="PS51898"/>
    </source>
</evidence>
<organism evidence="4 5">
    <name type="scientific">Leptospira yasudae</name>
    <dbReference type="NCBI Taxonomy" id="2202201"/>
    <lineage>
        <taxon>Bacteria</taxon>
        <taxon>Pseudomonadati</taxon>
        <taxon>Spirochaetota</taxon>
        <taxon>Spirochaetia</taxon>
        <taxon>Leptospirales</taxon>
        <taxon>Leptospiraceae</taxon>
        <taxon>Leptospira</taxon>
    </lineage>
</organism>
<evidence type="ECO:0000313" key="4">
    <source>
        <dbReference type="EMBL" id="RHX77488.1"/>
    </source>
</evidence>
<proteinExistence type="predicted"/>
<dbReference type="InterPro" id="IPR050090">
    <property type="entry name" value="Tyrosine_recombinase_XerCD"/>
</dbReference>
<dbReference type="EMBL" id="QHCR01000015">
    <property type="protein sequence ID" value="RHX77488.1"/>
    <property type="molecule type" value="Genomic_DNA"/>
</dbReference>
<dbReference type="InterPro" id="IPR011010">
    <property type="entry name" value="DNA_brk_join_enz"/>
</dbReference>
<reference evidence="5" key="1">
    <citation type="submission" date="2018-05" db="EMBL/GenBank/DDBJ databases">
        <title>Leptospira yasudae sp. nov. and Leptospira stimsonii sp. nov., two pathogenic species of the genus Leptospira isolated from environmental sources.</title>
        <authorList>
            <person name="Casanovas-Massana A."/>
            <person name="Hamond C."/>
            <person name="Santos L.A."/>
            <person name="Hacker K.P."/>
            <person name="Balassiano I."/>
            <person name="Medeiros M.A."/>
            <person name="Reis M.G."/>
            <person name="Ko A.I."/>
            <person name="Wunder E.A."/>
        </authorList>
    </citation>
    <scope>NUCLEOTIDE SEQUENCE [LARGE SCALE GENOMIC DNA]</scope>
    <source>
        <strain evidence="5">B21</strain>
    </source>
</reference>
<dbReference type="PANTHER" id="PTHR30349">
    <property type="entry name" value="PHAGE INTEGRASE-RELATED"/>
    <property type="match status" value="1"/>
</dbReference>
<dbReference type="Pfam" id="PF00589">
    <property type="entry name" value="Phage_integrase"/>
    <property type="match status" value="1"/>
</dbReference>
<dbReference type="PROSITE" id="PS51898">
    <property type="entry name" value="TYR_RECOMBINASE"/>
    <property type="match status" value="1"/>
</dbReference>
<dbReference type="Proteomes" id="UP000285569">
    <property type="component" value="Unassembled WGS sequence"/>
</dbReference>
<dbReference type="Gene3D" id="1.10.443.10">
    <property type="entry name" value="Intergrase catalytic core"/>
    <property type="match status" value="1"/>
</dbReference>
<dbReference type="PANTHER" id="PTHR30349:SF81">
    <property type="entry name" value="TYROSINE RECOMBINASE XERC"/>
    <property type="match status" value="1"/>
</dbReference>
<dbReference type="RefSeq" id="WP_118957985.1">
    <property type="nucleotide sequence ID" value="NZ_QHCR01000015.1"/>
</dbReference>
<dbReference type="InterPro" id="IPR013762">
    <property type="entry name" value="Integrase-like_cat_sf"/>
</dbReference>
<name>A0ABX9LY26_9LEPT</name>
<evidence type="ECO:0000256" key="1">
    <source>
        <dbReference type="ARBA" id="ARBA00022829"/>
    </source>
</evidence>
<sequence>MSIRSNLINLTTYRTSQIRVQKVENQVTGQMLGKGLTDQTMMALIKSFSNPQTEKDYRNRSLLSLLSKTGLRAKEIVSLRFSNIFHSSSGEKLVSYLKKGGLRGYAVISDETFEFIKAYHSILDKKYDHFILSLPRRNHKLRSNLSTRGLQLIVNSWGVKTCSGRLIHPHALRHTVGAKLLETSGSIAAQKVLGHSTPVTTSKYYTKPYFDGSKFLTWE</sequence>
<protein>
    <submittedName>
        <fullName evidence="4">Recombinase XerC</fullName>
    </submittedName>
</protein>
<dbReference type="InterPro" id="IPR002104">
    <property type="entry name" value="Integrase_catalytic"/>
</dbReference>
<keyword evidence="1" id="KW-0159">Chromosome partition</keyword>
<comment type="caution">
    <text evidence="4">The sequence shown here is derived from an EMBL/GenBank/DDBJ whole genome shotgun (WGS) entry which is preliminary data.</text>
</comment>
<feature type="domain" description="Tyr recombinase" evidence="3">
    <location>
        <begin position="31"/>
        <end position="218"/>
    </location>
</feature>